<reference evidence="2 3" key="1">
    <citation type="submission" date="2016-09" db="EMBL/GenBank/DDBJ databases">
        <title>Photobacterium proteolyticum sp. nov. a protease producing bacterium isolated from ocean sediments of Laizhou Bay.</title>
        <authorList>
            <person name="Li Y."/>
        </authorList>
    </citation>
    <scope>NUCLEOTIDE SEQUENCE [LARGE SCALE GENOMIC DNA]</scope>
    <source>
        <strain evidence="2 3">13-12</strain>
    </source>
</reference>
<dbReference type="InterPro" id="IPR043128">
    <property type="entry name" value="Rev_trsase/Diguanyl_cyclase"/>
</dbReference>
<evidence type="ECO:0000313" key="3">
    <source>
        <dbReference type="Proteomes" id="UP000186905"/>
    </source>
</evidence>
<evidence type="ECO:0000259" key="1">
    <source>
        <dbReference type="PROSITE" id="PS50887"/>
    </source>
</evidence>
<dbReference type="Gene3D" id="3.30.70.270">
    <property type="match status" value="1"/>
</dbReference>
<feature type="domain" description="GGDEF" evidence="1">
    <location>
        <begin position="235"/>
        <end position="368"/>
    </location>
</feature>
<dbReference type="Pfam" id="PF00990">
    <property type="entry name" value="GGDEF"/>
    <property type="match status" value="1"/>
</dbReference>
<sequence length="380" mass="43703">MIRRSSRISKKKWVKMILYIITPLLIASTLVAVNHLKNNSEIVSKSQNEAIWFVLQLTKEYSEFVYQLQNYQFGNSSHDEMMIQYEILWSRFNTIVSNSQIMHFDQFKGAIDEINSHFERVKILELRLIALSSPQDTQPILQIFREDYEKLIVFLNYKFRLSSGDLGDRITAISEVETVIRYLLLTTLLMGALMTYLLLRESNSHHALAMKDSLTGIHNRLWLNQKLCELGQTNTSFHFYLIDLDGFKRINDTMGHHAGDELLIEVARRLSRLRCKHYCAARMGGDEFAVIELCQPTGDNSSCISEQLAEIFRKPAMFAGSFHPISASIGVSQFPKEAKSVSEVLKQADFAMYEVKQQGKDGLLHYRTLSSLPDNQRVMS</sequence>
<dbReference type="SMART" id="SM00267">
    <property type="entry name" value="GGDEF"/>
    <property type="match status" value="1"/>
</dbReference>
<dbReference type="EMBL" id="MJIL01000101">
    <property type="protein sequence ID" value="OLQ69485.1"/>
    <property type="molecule type" value="Genomic_DNA"/>
</dbReference>
<dbReference type="AlphaFoldDB" id="A0A1Q9G6B5"/>
<organism evidence="2 3">
    <name type="scientific">Photobacterium proteolyticum</name>
    <dbReference type="NCBI Taxonomy" id="1903952"/>
    <lineage>
        <taxon>Bacteria</taxon>
        <taxon>Pseudomonadati</taxon>
        <taxon>Pseudomonadota</taxon>
        <taxon>Gammaproteobacteria</taxon>
        <taxon>Vibrionales</taxon>
        <taxon>Vibrionaceae</taxon>
        <taxon>Photobacterium</taxon>
    </lineage>
</organism>
<evidence type="ECO:0000313" key="2">
    <source>
        <dbReference type="EMBL" id="OLQ69485.1"/>
    </source>
</evidence>
<dbReference type="InterPro" id="IPR000160">
    <property type="entry name" value="GGDEF_dom"/>
</dbReference>
<gene>
    <name evidence="2" type="ORF">BIT28_21170</name>
</gene>
<dbReference type="InterPro" id="IPR052155">
    <property type="entry name" value="Biofilm_reg_signaling"/>
</dbReference>
<dbReference type="PANTHER" id="PTHR44757:SF2">
    <property type="entry name" value="BIOFILM ARCHITECTURE MAINTENANCE PROTEIN MBAA"/>
    <property type="match status" value="1"/>
</dbReference>
<dbReference type="Proteomes" id="UP000186905">
    <property type="component" value="Unassembled WGS sequence"/>
</dbReference>
<name>A0A1Q9G6B5_9GAMM</name>
<dbReference type="STRING" id="1903952.BIT28_21170"/>
<keyword evidence="3" id="KW-1185">Reference proteome</keyword>
<dbReference type="SUPFAM" id="SSF55073">
    <property type="entry name" value="Nucleotide cyclase"/>
    <property type="match status" value="1"/>
</dbReference>
<dbReference type="PANTHER" id="PTHR44757">
    <property type="entry name" value="DIGUANYLATE CYCLASE DGCP"/>
    <property type="match status" value="1"/>
</dbReference>
<dbReference type="OrthoDB" id="5623595at2"/>
<comment type="caution">
    <text evidence="2">The sequence shown here is derived from an EMBL/GenBank/DDBJ whole genome shotgun (WGS) entry which is preliminary data.</text>
</comment>
<protein>
    <submittedName>
        <fullName evidence="2">Diguanylate cyclase</fullName>
    </submittedName>
</protein>
<proteinExistence type="predicted"/>
<dbReference type="NCBIfam" id="TIGR00254">
    <property type="entry name" value="GGDEF"/>
    <property type="match status" value="1"/>
</dbReference>
<dbReference type="PROSITE" id="PS50887">
    <property type="entry name" value="GGDEF"/>
    <property type="match status" value="1"/>
</dbReference>
<dbReference type="InterPro" id="IPR029787">
    <property type="entry name" value="Nucleotide_cyclase"/>
</dbReference>
<accession>A0A1Q9G6B5</accession>
<dbReference type="CDD" id="cd01949">
    <property type="entry name" value="GGDEF"/>
    <property type="match status" value="1"/>
</dbReference>